<organism evidence="3 4">
    <name type="scientific">Geosporobacter ferrireducens</name>
    <dbReference type="NCBI Taxonomy" id="1424294"/>
    <lineage>
        <taxon>Bacteria</taxon>
        <taxon>Bacillati</taxon>
        <taxon>Bacillota</taxon>
        <taxon>Clostridia</taxon>
        <taxon>Peptostreptococcales</taxon>
        <taxon>Thermotaleaceae</taxon>
        <taxon>Geosporobacter</taxon>
    </lineage>
</organism>
<dbReference type="Pfam" id="PF05569">
    <property type="entry name" value="Peptidase_M56"/>
    <property type="match status" value="1"/>
</dbReference>
<dbReference type="PANTHER" id="PTHR34978:SF3">
    <property type="entry name" value="SLR0241 PROTEIN"/>
    <property type="match status" value="1"/>
</dbReference>
<dbReference type="EMBL" id="CP017269">
    <property type="protein sequence ID" value="AOT69295.1"/>
    <property type="molecule type" value="Genomic_DNA"/>
</dbReference>
<evidence type="ECO:0000259" key="2">
    <source>
        <dbReference type="Pfam" id="PF05569"/>
    </source>
</evidence>
<feature type="transmembrane region" description="Helical" evidence="1">
    <location>
        <begin position="120"/>
        <end position="145"/>
    </location>
</feature>
<protein>
    <recommendedName>
        <fullName evidence="2">Peptidase M56 domain-containing protein</fullName>
    </recommendedName>
</protein>
<reference evidence="3 4" key="1">
    <citation type="submission" date="2016-09" db="EMBL/GenBank/DDBJ databases">
        <title>Genomic analysis reveals versatility of anaerobic energy metabolism of Geosporobacter ferrireducens IRF9 of phylum Firmicutes.</title>
        <authorList>
            <person name="Kim S.-J."/>
        </authorList>
    </citation>
    <scope>NUCLEOTIDE SEQUENCE [LARGE SCALE GENOMIC DNA]</scope>
    <source>
        <strain evidence="3 4">IRF9</strain>
    </source>
</reference>
<dbReference type="CDD" id="cd07341">
    <property type="entry name" value="M56_BlaR1_MecR1_like"/>
    <property type="match status" value="1"/>
</dbReference>
<feature type="transmembrane region" description="Helical" evidence="1">
    <location>
        <begin position="299"/>
        <end position="317"/>
    </location>
</feature>
<dbReference type="InterPro" id="IPR052173">
    <property type="entry name" value="Beta-lactam_resp_regulator"/>
</dbReference>
<evidence type="ECO:0000256" key="1">
    <source>
        <dbReference type="SAM" id="Phobius"/>
    </source>
</evidence>
<evidence type="ECO:0000313" key="4">
    <source>
        <dbReference type="Proteomes" id="UP000095743"/>
    </source>
</evidence>
<dbReference type="AlphaFoldDB" id="A0A1D8GEG0"/>
<accession>A0A1D8GEG0</accession>
<keyword evidence="1" id="KW-0472">Membrane</keyword>
<keyword evidence="4" id="KW-1185">Reference proteome</keyword>
<dbReference type="OrthoDB" id="9804799at2"/>
<dbReference type="RefSeq" id="WP_069974861.1">
    <property type="nucleotide sequence ID" value="NZ_CP017269.1"/>
</dbReference>
<feature type="domain" description="Peptidase M56" evidence="2">
    <location>
        <begin position="7"/>
        <end position="290"/>
    </location>
</feature>
<evidence type="ECO:0000313" key="3">
    <source>
        <dbReference type="EMBL" id="AOT69295.1"/>
    </source>
</evidence>
<name>A0A1D8GEG0_9FIRM</name>
<keyword evidence="1" id="KW-0812">Transmembrane</keyword>
<sequence>MTSLFTTILNMNITASYVVLAVIAIRLLFFKKAPKIFSYALWLPVWIRLVFPFSFNSSFSFLSLLKLNTQTSTGTMEYIPNNIGFMQNPVVDVGIHRINNAVNTSLPPAAPAASVNPMQIIMGIAGMIWVIVLSILLICSIISYLKVINNVKTATLVKDNIFETDRITAPFVCGFIKPKIFIPTGMQPKELSYILAHEQTHIERLDYLIKPFAFLVLVVHWFNPLIWLSFALMSKDMEMSCDENVLKKLGNDIRVNYSNSLLSLSIKRSNLLTASPLAFGESNIKSRIKNVLNYKKPTYFVVAAAFIVSLIFTIGFISNPVEKQDLSFLNAETEKNIAISSIYGEFQLAGNQISHLFDFTKWKIKNVPSLDERPTYIRIKAPFDGNFEIRFYDSEPSIAMVIREEEHRYYKIPESDFESIYKLLLATVWANALKTRDGQPRYEMMSEKMKEKFEQEQIDRADENWNFNIGVSSPWVVDFEVKLDGANANITYLTMTSEPAYYNRMETLTFGKEKGKLVVAGYQTVYEDKLIENNIVNALSNTTDTAAAIERYLQIILSSPGTSSNPYDYIKAHQNEYENILKMGDDALNYLLAQFEKSSNHNGLRDHIIMALCKDLLGHRNNVTDESLSPQDWFSELSPYAETKLPDFKENFSNEIEQLVYDAAIEQYSRSDAGFTVVAPTIFGSYEEGNKLKVFVTVFSNRYKLYDKTLSEVGGSVIPAAITYTKKENGRYTLDEYLEAMDGSYFLQSIKEYCIMPVSKKEIKGLYDKILDDYSSNESRSELLMKNLIDHLKSNNQKDIILRQATGEIMPLI</sequence>
<proteinExistence type="predicted"/>
<feature type="transmembrane region" description="Helical" evidence="1">
    <location>
        <begin position="12"/>
        <end position="29"/>
    </location>
</feature>
<dbReference type="KEGG" id="gfe:Gferi_06755"/>
<gene>
    <name evidence="3" type="ORF">Gferi_06755</name>
</gene>
<dbReference type="InterPro" id="IPR008756">
    <property type="entry name" value="Peptidase_M56"/>
</dbReference>
<dbReference type="PANTHER" id="PTHR34978">
    <property type="entry name" value="POSSIBLE SENSOR-TRANSDUCER PROTEIN BLAR"/>
    <property type="match status" value="1"/>
</dbReference>
<dbReference type="Proteomes" id="UP000095743">
    <property type="component" value="Chromosome"/>
</dbReference>
<keyword evidence="1" id="KW-1133">Transmembrane helix</keyword>
<dbReference type="STRING" id="1424294.Gferi_06755"/>
<feature type="transmembrane region" description="Helical" evidence="1">
    <location>
        <begin position="212"/>
        <end position="230"/>
    </location>
</feature>